<accession>A0A0G0TVK8</accession>
<proteinExistence type="predicted"/>
<keyword evidence="1" id="KW-0472">Membrane</keyword>
<dbReference type="AlphaFoldDB" id="A0A0G0TVK8"/>
<evidence type="ECO:0000313" key="2">
    <source>
        <dbReference type="EMBL" id="KKR51085.1"/>
    </source>
</evidence>
<gene>
    <name evidence="2" type="ORF">UT84_C0003G0080</name>
</gene>
<reference evidence="2 3" key="1">
    <citation type="journal article" date="2015" name="Nature">
        <title>rRNA introns, odd ribosomes, and small enigmatic genomes across a large radiation of phyla.</title>
        <authorList>
            <person name="Brown C.T."/>
            <person name="Hug L.A."/>
            <person name="Thomas B.C."/>
            <person name="Sharon I."/>
            <person name="Castelle C.J."/>
            <person name="Singh A."/>
            <person name="Wilkins M.J."/>
            <person name="Williams K.H."/>
            <person name="Banfield J.F."/>
        </authorList>
    </citation>
    <scope>NUCLEOTIDE SEQUENCE [LARGE SCALE GENOMIC DNA]</scope>
</reference>
<comment type="caution">
    <text evidence="2">The sequence shown here is derived from an EMBL/GenBank/DDBJ whole genome shotgun (WGS) entry which is preliminary data.</text>
</comment>
<feature type="transmembrane region" description="Helical" evidence="1">
    <location>
        <begin position="12"/>
        <end position="30"/>
    </location>
</feature>
<dbReference type="EMBL" id="LBYI01000003">
    <property type="protein sequence ID" value="KKR51085.1"/>
    <property type="molecule type" value="Genomic_DNA"/>
</dbReference>
<organism evidence="2 3">
    <name type="scientific">Candidatus Curtissbacteria bacterium GW2011_GWA1_40_16</name>
    <dbReference type="NCBI Taxonomy" id="1618405"/>
    <lineage>
        <taxon>Bacteria</taxon>
        <taxon>Candidatus Curtissiibacteriota</taxon>
    </lineage>
</organism>
<evidence type="ECO:0000256" key="1">
    <source>
        <dbReference type="SAM" id="Phobius"/>
    </source>
</evidence>
<sequence>MKFGARNILLNITNAVLIILMLFLSGRILLKMFSANPQTPFVVWVYNASDFLMIPFRGIFRSVPVTTGGVIDIPALFSIAIYLILGLVVTYLIQMTSSEQEEDINEKHTFEHHRGLEHHKENVHTHLH</sequence>
<keyword evidence="1" id="KW-0812">Transmembrane</keyword>
<protein>
    <submittedName>
        <fullName evidence="2">YGGT family protein</fullName>
    </submittedName>
</protein>
<evidence type="ECO:0000313" key="3">
    <source>
        <dbReference type="Proteomes" id="UP000034531"/>
    </source>
</evidence>
<name>A0A0G0TVK8_9BACT</name>
<feature type="transmembrane region" description="Helical" evidence="1">
    <location>
        <begin position="75"/>
        <end position="93"/>
    </location>
</feature>
<dbReference type="Proteomes" id="UP000034531">
    <property type="component" value="Unassembled WGS sequence"/>
</dbReference>
<keyword evidence="1" id="KW-1133">Transmembrane helix</keyword>